<name>A0A3E4TS37_9FIRM</name>
<evidence type="ECO:0000313" key="2">
    <source>
        <dbReference type="Proteomes" id="UP000261257"/>
    </source>
</evidence>
<comment type="caution">
    <text evidence="1">The sequence shown here is derived from an EMBL/GenBank/DDBJ whole genome shotgun (WGS) entry which is preliminary data.</text>
</comment>
<dbReference type="RefSeq" id="WP_007870367.1">
    <property type="nucleotide sequence ID" value="NZ_QRQF01000046.1"/>
</dbReference>
<organism evidence="1 2">
    <name type="scientific">Hungatella hathewayi</name>
    <dbReference type="NCBI Taxonomy" id="154046"/>
    <lineage>
        <taxon>Bacteria</taxon>
        <taxon>Bacillati</taxon>
        <taxon>Bacillota</taxon>
        <taxon>Clostridia</taxon>
        <taxon>Lachnospirales</taxon>
        <taxon>Lachnospiraceae</taxon>
        <taxon>Hungatella</taxon>
    </lineage>
</organism>
<proteinExistence type="predicted"/>
<protein>
    <submittedName>
        <fullName evidence="1">Uncharacterized protein</fullName>
    </submittedName>
</protein>
<dbReference type="Proteomes" id="UP000261257">
    <property type="component" value="Unassembled WGS sequence"/>
</dbReference>
<accession>A0A3E4TS37</accession>
<dbReference type="EMBL" id="QSSQ01000054">
    <property type="protein sequence ID" value="RGL94218.1"/>
    <property type="molecule type" value="Genomic_DNA"/>
</dbReference>
<evidence type="ECO:0000313" key="1">
    <source>
        <dbReference type="EMBL" id="RGL94218.1"/>
    </source>
</evidence>
<gene>
    <name evidence="1" type="ORF">DXC39_29885</name>
</gene>
<dbReference type="AlphaFoldDB" id="A0A3E4TS37"/>
<sequence length="125" mass="14528">MKSQTGLVAEYVHLKQWAEHSFAEWTVLMSLSKNEYVPIEPNMAAVLHSPNGFNTEISNLAFSEFIWNIIRELSYAETYCRIQKSLSCHRFHRFKVDTDWGVLLSAFVLSWLPMTRTFCSCSVEE</sequence>
<reference evidence="1 2" key="1">
    <citation type="submission" date="2018-08" db="EMBL/GenBank/DDBJ databases">
        <title>A genome reference for cultivated species of the human gut microbiota.</title>
        <authorList>
            <person name="Zou Y."/>
            <person name="Xue W."/>
            <person name="Luo G."/>
        </authorList>
    </citation>
    <scope>NUCLEOTIDE SEQUENCE [LARGE SCALE GENOMIC DNA]</scope>
    <source>
        <strain evidence="1 2">TF05-11AC</strain>
    </source>
</reference>